<accession>X8CH39</accession>
<sequence length="115" mass="12610">MASMSSAYHPSALVVRFAERGSELTEIRRELIESIEPRPTPQPVSGTWLEVAITYRPVEAGSVGTKTVIIGLRLTVQPINLLNALVVWKDSANENPSELLDRVELVLRGRSMAGV</sequence>
<dbReference type="PATRIC" id="fig|1299334.3.peg.3142"/>
<reference evidence="1" key="1">
    <citation type="submission" date="2014-01" db="EMBL/GenBank/DDBJ databases">
        <authorList>
            <person name="Brown-Elliot B."/>
            <person name="Wallace R."/>
            <person name="Lenaerts A."/>
            <person name="Ordway D."/>
            <person name="DeGroote M.A."/>
            <person name="Parker T."/>
            <person name="Sizemore C."/>
            <person name="Tallon L.J."/>
            <person name="Sadzewicz L.K."/>
            <person name="Sengamalay N."/>
            <person name="Fraser C.M."/>
            <person name="Hine E."/>
            <person name="Shefchek K.A."/>
            <person name="Das S.P."/>
            <person name="Tettelin H."/>
        </authorList>
    </citation>
    <scope>NUCLEOTIDE SEQUENCE [LARGE SCALE GENOMIC DNA]</scope>
    <source>
        <strain evidence="1">4042</strain>
    </source>
</reference>
<dbReference type="AlphaFoldDB" id="X8CH39"/>
<name>X8CH39_MYCXE</name>
<protein>
    <submittedName>
        <fullName evidence="1">Uncharacterized protein</fullName>
    </submittedName>
</protein>
<comment type="caution">
    <text evidence="1">The sequence shown here is derived from an EMBL/GenBank/DDBJ whole genome shotgun (WGS) entry which is preliminary data.</text>
</comment>
<gene>
    <name evidence="1" type="ORF">I553_1331</name>
</gene>
<evidence type="ECO:0000313" key="1">
    <source>
        <dbReference type="EMBL" id="EUA54600.1"/>
    </source>
</evidence>
<proteinExistence type="predicted"/>
<organism evidence="1">
    <name type="scientific">Mycobacterium xenopi 4042</name>
    <dbReference type="NCBI Taxonomy" id="1299334"/>
    <lineage>
        <taxon>Bacteria</taxon>
        <taxon>Bacillati</taxon>
        <taxon>Actinomycetota</taxon>
        <taxon>Actinomycetes</taxon>
        <taxon>Mycobacteriales</taxon>
        <taxon>Mycobacteriaceae</taxon>
        <taxon>Mycobacterium</taxon>
    </lineage>
</organism>
<dbReference type="EMBL" id="JAOB01000032">
    <property type="protein sequence ID" value="EUA54600.1"/>
    <property type="molecule type" value="Genomic_DNA"/>
</dbReference>